<dbReference type="InterPro" id="IPR001611">
    <property type="entry name" value="Leu-rich_rpt"/>
</dbReference>
<protein>
    <submittedName>
        <fullName evidence="4">Uncharacterized protein LOC105362809</fullName>
    </submittedName>
</protein>
<evidence type="ECO:0000256" key="2">
    <source>
        <dbReference type="ARBA" id="ARBA00022737"/>
    </source>
</evidence>
<gene>
    <name evidence="4" type="primary">LOC105362809</name>
</gene>
<evidence type="ECO:0000313" key="4">
    <source>
        <dbReference type="RefSeq" id="XP_011498603.1"/>
    </source>
</evidence>
<organism evidence="3 4">
    <name type="scientific">Ceratosolen solmsi marchali</name>
    <dbReference type="NCBI Taxonomy" id="326594"/>
    <lineage>
        <taxon>Eukaryota</taxon>
        <taxon>Metazoa</taxon>
        <taxon>Ecdysozoa</taxon>
        <taxon>Arthropoda</taxon>
        <taxon>Hexapoda</taxon>
        <taxon>Insecta</taxon>
        <taxon>Pterygota</taxon>
        <taxon>Neoptera</taxon>
        <taxon>Endopterygota</taxon>
        <taxon>Hymenoptera</taxon>
        <taxon>Apocrita</taxon>
        <taxon>Proctotrupomorpha</taxon>
        <taxon>Chalcidoidea</taxon>
        <taxon>Agaonidae</taxon>
        <taxon>Agaoninae</taxon>
        <taxon>Ceratosolen</taxon>
    </lineage>
</organism>
<name>A0AAJ6YIC2_9HYME</name>
<keyword evidence="3" id="KW-1185">Reference proteome</keyword>
<dbReference type="Pfam" id="PF13855">
    <property type="entry name" value="LRR_8"/>
    <property type="match status" value="1"/>
</dbReference>
<dbReference type="RefSeq" id="XP_011498603.1">
    <property type="nucleotide sequence ID" value="XM_011500301.1"/>
</dbReference>
<dbReference type="InterPro" id="IPR003591">
    <property type="entry name" value="Leu-rich_rpt_typical-subtyp"/>
</dbReference>
<dbReference type="GO" id="GO:0038023">
    <property type="term" value="F:signaling receptor activity"/>
    <property type="evidence" value="ECO:0007669"/>
    <property type="project" value="TreeGrafter"/>
</dbReference>
<dbReference type="Proteomes" id="UP000695007">
    <property type="component" value="Unplaced"/>
</dbReference>
<dbReference type="PANTHER" id="PTHR31450:SF4">
    <property type="entry name" value="LEUCINE-RICH REPEAT-CONTAINING PROTEIN 19"/>
    <property type="match status" value="1"/>
</dbReference>
<dbReference type="PANTHER" id="PTHR31450">
    <property type="entry name" value="LEUCINE-RICH REPEAT-CONTAINING PROTEIN 19 LRRC19 FAMILY MEMBER"/>
    <property type="match status" value="1"/>
</dbReference>
<sequence length="355" mass="39802">MSLAVHLHIHLHHCSPNELSSDDSSNVTMHDVVGDDSHFVARPTYKLSTVIFALVSDHINSSDTEAEQNTPTQKMYRAPALLSALILTLALIANFLTTAEGACFLERGVTTPGEHDVYTCLRSKELKKDLDRLSLDSTKLVNVVFREGKLIKIERETFQKLGTKALGISVVQCGVTDVDEDAFRGLLELKALVLRRNRIAEVKKAWFKDISKLESLDLSGNLIRQFDATIFDLTPLIQEFEISENQLTRFDVEAMKSKWPKLKKVGLQSNPYEWAEGVKIVEYTNLHPSIVKNSYAAIDGIRDTYKVIKECQHIIAKKDDAKELDDCVQTKLVKAIELPKLLEGESSAEPVKPTQ</sequence>
<dbReference type="KEGG" id="csol:105362809"/>
<dbReference type="Gene3D" id="3.80.10.10">
    <property type="entry name" value="Ribonuclease Inhibitor"/>
    <property type="match status" value="1"/>
</dbReference>
<dbReference type="SUPFAM" id="SSF52058">
    <property type="entry name" value="L domain-like"/>
    <property type="match status" value="1"/>
</dbReference>
<keyword evidence="1" id="KW-0433">Leucine-rich repeat</keyword>
<evidence type="ECO:0000313" key="3">
    <source>
        <dbReference type="Proteomes" id="UP000695007"/>
    </source>
</evidence>
<proteinExistence type="predicted"/>
<keyword evidence="2" id="KW-0677">Repeat</keyword>
<accession>A0AAJ6YIC2</accession>
<reference evidence="4" key="1">
    <citation type="submission" date="2025-08" db="UniProtKB">
        <authorList>
            <consortium name="RefSeq"/>
        </authorList>
    </citation>
    <scope>IDENTIFICATION</scope>
</reference>
<dbReference type="InterPro" id="IPR032675">
    <property type="entry name" value="LRR_dom_sf"/>
</dbReference>
<evidence type="ECO:0000256" key="1">
    <source>
        <dbReference type="ARBA" id="ARBA00022614"/>
    </source>
</evidence>
<dbReference type="SMART" id="SM00369">
    <property type="entry name" value="LRR_TYP"/>
    <property type="match status" value="2"/>
</dbReference>
<dbReference type="GO" id="GO:0005886">
    <property type="term" value="C:plasma membrane"/>
    <property type="evidence" value="ECO:0007669"/>
    <property type="project" value="TreeGrafter"/>
</dbReference>
<dbReference type="GO" id="GO:1901224">
    <property type="term" value="P:positive regulation of non-canonical NF-kappaB signal transduction"/>
    <property type="evidence" value="ECO:0007669"/>
    <property type="project" value="TreeGrafter"/>
</dbReference>
<dbReference type="AlphaFoldDB" id="A0AAJ6YIC2"/>
<dbReference type="GeneID" id="105362809"/>